<organism evidence="1 2">
    <name type="scientific">Methylobacterium radiotolerans</name>
    <dbReference type="NCBI Taxonomy" id="31998"/>
    <lineage>
        <taxon>Bacteria</taxon>
        <taxon>Pseudomonadati</taxon>
        <taxon>Pseudomonadota</taxon>
        <taxon>Alphaproteobacteria</taxon>
        <taxon>Hyphomicrobiales</taxon>
        <taxon>Methylobacteriaceae</taxon>
        <taxon>Methylobacterium</taxon>
    </lineage>
</organism>
<name>A0ABV2N9R9_9HYPH</name>
<evidence type="ECO:0000313" key="1">
    <source>
        <dbReference type="EMBL" id="MET3863224.1"/>
    </source>
</evidence>
<comment type="caution">
    <text evidence="1">The sequence shown here is derived from an EMBL/GenBank/DDBJ whole genome shotgun (WGS) entry which is preliminary data.</text>
</comment>
<dbReference type="Proteomes" id="UP001549119">
    <property type="component" value="Unassembled WGS sequence"/>
</dbReference>
<accession>A0ABV2N9R9</accession>
<evidence type="ECO:0000313" key="2">
    <source>
        <dbReference type="Proteomes" id="UP001549119"/>
    </source>
</evidence>
<protein>
    <submittedName>
        <fullName evidence="1">Uncharacterized protein</fullName>
    </submittedName>
</protein>
<reference evidence="1 2" key="1">
    <citation type="submission" date="2024-06" db="EMBL/GenBank/DDBJ databases">
        <title>Genomics of switchgrass bacterial isolates.</title>
        <authorList>
            <person name="Shade A."/>
        </authorList>
    </citation>
    <scope>NUCLEOTIDE SEQUENCE [LARGE SCALE GENOMIC DNA]</scope>
    <source>
        <strain evidence="1 2">PvP084</strain>
    </source>
</reference>
<proteinExistence type="predicted"/>
<keyword evidence="2" id="KW-1185">Reference proteome</keyword>
<gene>
    <name evidence="1" type="ORF">ABIC20_000533</name>
</gene>
<sequence length="76" mass="8108">MRVNSRWTFGWTRLIDSTPPATATGTPSRTIRRAALAIASSPEAQKRETVTPADSTGIPATRAAWRATLPPVAFSG</sequence>
<dbReference type="EMBL" id="JBEPNW010000002">
    <property type="protein sequence ID" value="MET3863224.1"/>
    <property type="molecule type" value="Genomic_DNA"/>
</dbReference>